<name>A0A316C3I2_PSESE</name>
<organism evidence="1 2">
    <name type="scientific">Pseudaminobacter salicylatoxidans</name>
    <dbReference type="NCBI Taxonomy" id="93369"/>
    <lineage>
        <taxon>Bacteria</taxon>
        <taxon>Pseudomonadati</taxon>
        <taxon>Pseudomonadota</taxon>
        <taxon>Alphaproteobacteria</taxon>
        <taxon>Hyphomicrobiales</taxon>
        <taxon>Phyllobacteriaceae</taxon>
        <taxon>Pseudaminobacter</taxon>
    </lineage>
</organism>
<evidence type="ECO:0000313" key="2">
    <source>
        <dbReference type="Proteomes" id="UP000245396"/>
    </source>
</evidence>
<protein>
    <submittedName>
        <fullName evidence="1">Uncharacterized protein</fullName>
    </submittedName>
</protein>
<evidence type="ECO:0000313" key="1">
    <source>
        <dbReference type="EMBL" id="PWJ84231.1"/>
    </source>
</evidence>
<dbReference type="STRING" id="1192868.GCA_000304395_04575"/>
<proteinExistence type="predicted"/>
<comment type="caution">
    <text evidence="1">The sequence shown here is derived from an EMBL/GenBank/DDBJ whole genome shotgun (WGS) entry which is preliminary data.</text>
</comment>
<keyword evidence="2" id="KW-1185">Reference proteome</keyword>
<sequence>MNTANLQLEGLYLAIASINNVLVSKGILTTEEIKTALRRAEANATADDHIIDDMSPANRDAVCFPIRFLQLANASMLDGNTPSFSDLARMVAQAKEPYNDQM</sequence>
<dbReference type="OrthoDB" id="7359436at2"/>
<dbReference type="RefSeq" id="WP_109612818.1">
    <property type="nucleotide sequence ID" value="NZ_QGGG01000006.1"/>
</dbReference>
<gene>
    <name evidence="1" type="ORF">C7441_106146</name>
</gene>
<reference evidence="1 2" key="1">
    <citation type="submission" date="2018-05" db="EMBL/GenBank/DDBJ databases">
        <title>Genomic Encyclopedia of Type Strains, Phase IV (KMG-IV): sequencing the most valuable type-strain genomes for metagenomic binning, comparative biology and taxonomic classification.</title>
        <authorList>
            <person name="Goeker M."/>
        </authorList>
    </citation>
    <scope>NUCLEOTIDE SEQUENCE [LARGE SCALE GENOMIC DNA]</scope>
    <source>
        <strain evidence="1 2">DSM 6986</strain>
    </source>
</reference>
<dbReference type="AlphaFoldDB" id="A0A316C3I2"/>
<dbReference type="Proteomes" id="UP000245396">
    <property type="component" value="Unassembled WGS sequence"/>
</dbReference>
<accession>A0A316C3I2</accession>
<dbReference type="EMBL" id="QGGG01000006">
    <property type="protein sequence ID" value="PWJ84231.1"/>
    <property type="molecule type" value="Genomic_DNA"/>
</dbReference>